<dbReference type="Proteomes" id="UP000727907">
    <property type="component" value="Unassembled WGS sequence"/>
</dbReference>
<dbReference type="RefSeq" id="WP_216964302.1">
    <property type="nucleotide sequence ID" value="NZ_JAHOPB010000002.1"/>
</dbReference>
<reference evidence="1 2" key="1">
    <citation type="submission" date="2021-06" db="EMBL/GenBank/DDBJ databases">
        <authorList>
            <person name="Lee D.H."/>
        </authorList>
    </citation>
    <scope>NUCLEOTIDE SEQUENCE [LARGE SCALE GENOMIC DNA]</scope>
    <source>
        <strain evidence="1 2">MMS21-HV4-11</strain>
    </source>
</reference>
<comment type="caution">
    <text evidence="1">The sequence shown here is derived from an EMBL/GenBank/DDBJ whole genome shotgun (WGS) entry which is preliminary data.</text>
</comment>
<gene>
    <name evidence="1" type="ORF">KQ910_19230</name>
</gene>
<evidence type="ECO:0000313" key="2">
    <source>
        <dbReference type="Proteomes" id="UP000727907"/>
    </source>
</evidence>
<dbReference type="EMBL" id="JAHOPB010000002">
    <property type="protein sequence ID" value="MBU8875913.1"/>
    <property type="molecule type" value="Genomic_DNA"/>
</dbReference>
<evidence type="ECO:0000313" key="1">
    <source>
        <dbReference type="EMBL" id="MBU8875913.1"/>
    </source>
</evidence>
<name>A0ABS6IRR3_9HYPH</name>
<accession>A0ABS6IRR3</accession>
<organism evidence="1 2">
    <name type="scientific">Reyranella humidisoli</name>
    <dbReference type="NCBI Taxonomy" id="2849149"/>
    <lineage>
        <taxon>Bacteria</taxon>
        <taxon>Pseudomonadati</taxon>
        <taxon>Pseudomonadota</taxon>
        <taxon>Alphaproteobacteria</taxon>
        <taxon>Hyphomicrobiales</taxon>
        <taxon>Reyranellaceae</taxon>
        <taxon>Reyranella</taxon>
    </lineage>
</organism>
<sequence length="57" mass="6190">MKQLAIITIVACSFVAGCASYTERVVEKPVPARTAERTVVYETAPVPAQTTTVYTTR</sequence>
<protein>
    <submittedName>
        <fullName evidence="1">Uncharacterized protein</fullName>
    </submittedName>
</protein>
<dbReference type="PROSITE" id="PS51257">
    <property type="entry name" value="PROKAR_LIPOPROTEIN"/>
    <property type="match status" value="1"/>
</dbReference>
<keyword evidence="2" id="KW-1185">Reference proteome</keyword>
<proteinExistence type="predicted"/>